<sequence>MVGTEAGTQALSDCQQSKPWGLFAVRIAMDALDARSKGSLSGAGIGGRPRPRSLQLRERSRASKANNDKIPIAEAAGAPPFTNSSSLAEQSKQTNNRSSSTGCTGAVVCVLGFDGMKSL</sequence>
<evidence type="ECO:0000313" key="3">
    <source>
        <dbReference type="Proteomes" id="UP000077202"/>
    </source>
</evidence>
<comment type="caution">
    <text evidence="2">The sequence shown here is derived from an EMBL/GenBank/DDBJ whole genome shotgun (WGS) entry which is preliminary data.</text>
</comment>
<proteinExistence type="predicted"/>
<feature type="compositionally biased region" description="Polar residues" evidence="1">
    <location>
        <begin position="81"/>
        <end position="103"/>
    </location>
</feature>
<protein>
    <submittedName>
        <fullName evidence="2">Uncharacterized protein</fullName>
    </submittedName>
</protein>
<keyword evidence="3" id="KW-1185">Reference proteome</keyword>
<dbReference type="Proteomes" id="UP000077202">
    <property type="component" value="Unassembled WGS sequence"/>
</dbReference>
<gene>
    <name evidence="2" type="ORF">AXG93_1783s1190</name>
</gene>
<dbReference type="AlphaFoldDB" id="A0A176VBV0"/>
<name>A0A176VBV0_MARPO</name>
<reference evidence="2" key="1">
    <citation type="submission" date="2016-03" db="EMBL/GenBank/DDBJ databases">
        <title>Mechanisms controlling the formation of the plant cell surface in tip-growing cells are functionally conserved among land plants.</title>
        <authorList>
            <person name="Honkanen S."/>
            <person name="Jones V.A."/>
            <person name="Morieri G."/>
            <person name="Champion C."/>
            <person name="Hetherington A.J."/>
            <person name="Kelly S."/>
            <person name="Saint-Marcoux D."/>
            <person name="Proust H."/>
            <person name="Prescott H."/>
            <person name="Dolan L."/>
        </authorList>
    </citation>
    <scope>NUCLEOTIDE SEQUENCE [LARGE SCALE GENOMIC DNA]</scope>
    <source>
        <tissue evidence="2">Whole gametophyte</tissue>
    </source>
</reference>
<evidence type="ECO:0000313" key="2">
    <source>
        <dbReference type="EMBL" id="OAE18389.1"/>
    </source>
</evidence>
<accession>A0A176VBV0</accession>
<dbReference type="EMBL" id="LVLJ01004075">
    <property type="protein sequence ID" value="OAE18389.1"/>
    <property type="molecule type" value="Genomic_DNA"/>
</dbReference>
<evidence type="ECO:0000256" key="1">
    <source>
        <dbReference type="SAM" id="MobiDB-lite"/>
    </source>
</evidence>
<feature type="region of interest" description="Disordered" evidence="1">
    <location>
        <begin position="37"/>
        <end position="103"/>
    </location>
</feature>
<organism evidence="2 3">
    <name type="scientific">Marchantia polymorpha subsp. ruderalis</name>
    <dbReference type="NCBI Taxonomy" id="1480154"/>
    <lineage>
        <taxon>Eukaryota</taxon>
        <taxon>Viridiplantae</taxon>
        <taxon>Streptophyta</taxon>
        <taxon>Embryophyta</taxon>
        <taxon>Marchantiophyta</taxon>
        <taxon>Marchantiopsida</taxon>
        <taxon>Marchantiidae</taxon>
        <taxon>Marchantiales</taxon>
        <taxon>Marchantiaceae</taxon>
        <taxon>Marchantia</taxon>
    </lineage>
</organism>